<dbReference type="PANTHER" id="PTHR45436:SF15">
    <property type="entry name" value="SENSOR HISTIDINE KINASE CUSS"/>
    <property type="match status" value="1"/>
</dbReference>
<dbReference type="Gene3D" id="1.10.287.130">
    <property type="match status" value="1"/>
</dbReference>
<evidence type="ECO:0000313" key="15">
    <source>
        <dbReference type="Proteomes" id="UP000188879"/>
    </source>
</evidence>
<dbReference type="CDD" id="cd00082">
    <property type="entry name" value="HisKA"/>
    <property type="match status" value="1"/>
</dbReference>
<feature type="domain" description="HAMP" evidence="13">
    <location>
        <begin position="188"/>
        <end position="241"/>
    </location>
</feature>
<dbReference type="Proteomes" id="UP000188879">
    <property type="component" value="Unassembled WGS sequence"/>
</dbReference>
<keyword evidence="9" id="KW-0902">Two-component regulatory system</keyword>
<name>A0A1V2GU57_9PROT</name>
<keyword evidence="7" id="KW-0418">Kinase</keyword>
<dbReference type="CDD" id="cd00075">
    <property type="entry name" value="HATPase"/>
    <property type="match status" value="1"/>
</dbReference>
<dbReference type="SMART" id="SM00388">
    <property type="entry name" value="HisKA"/>
    <property type="match status" value="1"/>
</dbReference>
<keyword evidence="8 11" id="KW-1133">Transmembrane helix</keyword>
<dbReference type="Gene3D" id="3.30.565.10">
    <property type="entry name" value="Histidine kinase-like ATPase, C-terminal domain"/>
    <property type="match status" value="1"/>
</dbReference>
<dbReference type="SMART" id="SM00304">
    <property type="entry name" value="HAMP"/>
    <property type="match status" value="1"/>
</dbReference>
<dbReference type="SUPFAM" id="SSF55874">
    <property type="entry name" value="ATPase domain of HSP90 chaperone/DNA topoisomerase II/histidine kinase"/>
    <property type="match status" value="1"/>
</dbReference>
<dbReference type="EC" id="2.7.13.3" evidence="3"/>
<evidence type="ECO:0000256" key="7">
    <source>
        <dbReference type="ARBA" id="ARBA00022777"/>
    </source>
</evidence>
<comment type="caution">
    <text evidence="14">The sequence shown here is derived from an EMBL/GenBank/DDBJ whole genome shotgun (WGS) entry which is preliminary data.</text>
</comment>
<dbReference type="Pfam" id="PF00512">
    <property type="entry name" value="HisKA"/>
    <property type="match status" value="1"/>
</dbReference>
<keyword evidence="10 11" id="KW-0472">Membrane</keyword>
<dbReference type="GO" id="GO:0000155">
    <property type="term" value="F:phosphorelay sensor kinase activity"/>
    <property type="evidence" value="ECO:0007669"/>
    <property type="project" value="InterPro"/>
</dbReference>
<evidence type="ECO:0000259" key="12">
    <source>
        <dbReference type="PROSITE" id="PS50109"/>
    </source>
</evidence>
<evidence type="ECO:0000256" key="9">
    <source>
        <dbReference type="ARBA" id="ARBA00023012"/>
    </source>
</evidence>
<dbReference type="PROSITE" id="PS50885">
    <property type="entry name" value="HAMP"/>
    <property type="match status" value="1"/>
</dbReference>
<dbReference type="InterPro" id="IPR003660">
    <property type="entry name" value="HAMP_dom"/>
</dbReference>
<comment type="catalytic activity">
    <reaction evidence="1">
        <text>ATP + protein L-histidine = ADP + protein N-phospho-L-histidine.</text>
        <dbReference type="EC" id="2.7.13.3"/>
    </reaction>
</comment>
<evidence type="ECO:0000256" key="11">
    <source>
        <dbReference type="SAM" id="Phobius"/>
    </source>
</evidence>
<dbReference type="InterPro" id="IPR004358">
    <property type="entry name" value="Sig_transdc_His_kin-like_C"/>
</dbReference>
<dbReference type="Pfam" id="PF08521">
    <property type="entry name" value="2CSK_N"/>
    <property type="match status" value="1"/>
</dbReference>
<evidence type="ECO:0000256" key="1">
    <source>
        <dbReference type="ARBA" id="ARBA00000085"/>
    </source>
</evidence>
<dbReference type="InterPro" id="IPR003661">
    <property type="entry name" value="HisK_dim/P_dom"/>
</dbReference>
<evidence type="ECO:0000259" key="13">
    <source>
        <dbReference type="PROSITE" id="PS50885"/>
    </source>
</evidence>
<comment type="subcellular location">
    <subcellularLocation>
        <location evidence="2">Membrane</location>
        <topology evidence="2">Multi-pass membrane protein</topology>
    </subcellularLocation>
</comment>
<dbReference type="SUPFAM" id="SSF47384">
    <property type="entry name" value="Homodimeric domain of signal transducing histidine kinase"/>
    <property type="match status" value="1"/>
</dbReference>
<dbReference type="InterPro" id="IPR036890">
    <property type="entry name" value="HATPase_C_sf"/>
</dbReference>
<dbReference type="InterPro" id="IPR013727">
    <property type="entry name" value="2CSK_N"/>
</dbReference>
<dbReference type="SMART" id="SM00387">
    <property type="entry name" value="HATPase_c"/>
    <property type="match status" value="1"/>
</dbReference>
<dbReference type="EMBL" id="MLCO01000408">
    <property type="protein sequence ID" value="ONG44645.1"/>
    <property type="molecule type" value="Genomic_DNA"/>
</dbReference>
<accession>A0A1V2GU57</accession>
<feature type="domain" description="Histidine kinase" evidence="12">
    <location>
        <begin position="249"/>
        <end position="454"/>
    </location>
</feature>
<keyword evidence="6 11" id="KW-0812">Transmembrane</keyword>
<keyword evidence="15" id="KW-1185">Reference proteome</keyword>
<evidence type="ECO:0000256" key="5">
    <source>
        <dbReference type="ARBA" id="ARBA00022679"/>
    </source>
</evidence>
<feature type="transmembrane region" description="Helical" evidence="11">
    <location>
        <begin position="168"/>
        <end position="187"/>
    </location>
</feature>
<reference evidence="14 15" key="1">
    <citation type="submission" date="2016-10" db="EMBL/GenBank/DDBJ databases">
        <title>Draft Genome sequence of Roseomonas sp. strain M3.</title>
        <authorList>
            <person name="Subhash Y."/>
            <person name="Lee S."/>
        </authorList>
    </citation>
    <scope>NUCLEOTIDE SEQUENCE [LARGE SCALE GENOMIC DNA]</scope>
    <source>
        <strain evidence="14 15">M3</strain>
    </source>
</reference>
<dbReference type="PROSITE" id="PS50109">
    <property type="entry name" value="HIS_KIN"/>
    <property type="match status" value="1"/>
</dbReference>
<gene>
    <name evidence="14" type="ORF">BKE38_27760</name>
</gene>
<dbReference type="AlphaFoldDB" id="A0A1V2GU57"/>
<keyword evidence="5" id="KW-0808">Transferase</keyword>
<dbReference type="InterPro" id="IPR036097">
    <property type="entry name" value="HisK_dim/P_sf"/>
</dbReference>
<evidence type="ECO:0000256" key="10">
    <source>
        <dbReference type="ARBA" id="ARBA00023136"/>
    </source>
</evidence>
<dbReference type="OrthoDB" id="8673316at2"/>
<dbReference type="GO" id="GO:0005886">
    <property type="term" value="C:plasma membrane"/>
    <property type="evidence" value="ECO:0007669"/>
    <property type="project" value="TreeGrafter"/>
</dbReference>
<sequence>MSRRAGPASLTTGAAIALLASLATAAAMLILLLAGRNAEALRQLEERALMGRAAVIIRHLEHRPEGWRLDLPADVAAAFSPAYGRAAYAVVDAEGRFLLGANTAAPLKIPAPADDARAFTLDRAERDWRGLAIPAVIDGQALSIQVAEDLQHPDVLLDDAAAEFVRDVVWLVLPVFLVLCLAMLWLLQRLKRPLRDLAEQAEGIAAGGAGGRLREVGVPSELLPMLRTFNEALARLEAAQAEQRGFIADAAHELRTPLAVLQAQLDLVQDRAAAAPLARDLGVLERMVGQLLAIAALDDRALRPDRRLDLRLLAADLAEYLTPLAEARGVTLDCATPAAPVMILAEEEALSQAVVNLLENAIGHSPEGGTVRLAVTAEGRVQVADSGPGIPDFERKLVFRRFWRSRRRAEARRRGAGLGLAIVQRAAEIHGGTVVVGDAPGGGACFTLALPLAD</sequence>
<evidence type="ECO:0000313" key="14">
    <source>
        <dbReference type="EMBL" id="ONG44645.1"/>
    </source>
</evidence>
<dbReference type="InterPro" id="IPR003594">
    <property type="entry name" value="HATPase_dom"/>
</dbReference>
<keyword evidence="4" id="KW-0597">Phosphoprotein</keyword>
<evidence type="ECO:0000256" key="2">
    <source>
        <dbReference type="ARBA" id="ARBA00004141"/>
    </source>
</evidence>
<evidence type="ECO:0000256" key="6">
    <source>
        <dbReference type="ARBA" id="ARBA00022692"/>
    </source>
</evidence>
<dbReference type="InterPro" id="IPR005467">
    <property type="entry name" value="His_kinase_dom"/>
</dbReference>
<dbReference type="PRINTS" id="PR00344">
    <property type="entry name" value="BCTRLSENSOR"/>
</dbReference>
<evidence type="ECO:0000256" key="3">
    <source>
        <dbReference type="ARBA" id="ARBA00012438"/>
    </source>
</evidence>
<proteinExistence type="predicted"/>
<organism evidence="14 15">
    <name type="scientific">Teichococcus deserti</name>
    <dbReference type="NCBI Taxonomy" id="1817963"/>
    <lineage>
        <taxon>Bacteria</taxon>
        <taxon>Pseudomonadati</taxon>
        <taxon>Pseudomonadota</taxon>
        <taxon>Alphaproteobacteria</taxon>
        <taxon>Acetobacterales</taxon>
        <taxon>Roseomonadaceae</taxon>
        <taxon>Roseomonas</taxon>
    </lineage>
</organism>
<dbReference type="RefSeq" id="WP_076960457.1">
    <property type="nucleotide sequence ID" value="NZ_MLCO01000408.1"/>
</dbReference>
<protein>
    <recommendedName>
        <fullName evidence="3">histidine kinase</fullName>
        <ecNumber evidence="3">2.7.13.3</ecNumber>
    </recommendedName>
</protein>
<dbReference type="PANTHER" id="PTHR45436">
    <property type="entry name" value="SENSOR HISTIDINE KINASE YKOH"/>
    <property type="match status" value="1"/>
</dbReference>
<evidence type="ECO:0000256" key="8">
    <source>
        <dbReference type="ARBA" id="ARBA00022989"/>
    </source>
</evidence>
<evidence type="ECO:0000256" key="4">
    <source>
        <dbReference type="ARBA" id="ARBA00022553"/>
    </source>
</evidence>
<dbReference type="Pfam" id="PF02518">
    <property type="entry name" value="HATPase_c"/>
    <property type="match status" value="1"/>
</dbReference>
<dbReference type="InterPro" id="IPR050428">
    <property type="entry name" value="TCS_sensor_his_kinase"/>
</dbReference>